<dbReference type="SUPFAM" id="SSF103481">
    <property type="entry name" value="Multidrug resistance efflux transporter EmrE"/>
    <property type="match status" value="2"/>
</dbReference>
<dbReference type="Proteomes" id="UP001221217">
    <property type="component" value="Unassembled WGS sequence"/>
</dbReference>
<reference evidence="3 4" key="1">
    <citation type="submission" date="2022-12" db="EMBL/GenBank/DDBJ databases">
        <title>Metagenome assembled genome from gulf of manar.</title>
        <authorList>
            <person name="Kohli P."/>
            <person name="Pk S."/>
            <person name="Venkata Ramana C."/>
            <person name="Sasikala C."/>
        </authorList>
    </citation>
    <scope>NUCLEOTIDE SEQUENCE [LARGE SCALE GENOMIC DNA]</scope>
    <source>
        <strain evidence="3">JB008</strain>
    </source>
</reference>
<protein>
    <submittedName>
        <fullName evidence="3">DMT family transporter</fullName>
    </submittedName>
</protein>
<organism evidence="3 4">
    <name type="scientific">Candidatus Thalassospirochaeta sargassi</name>
    <dbReference type="NCBI Taxonomy" id="3119039"/>
    <lineage>
        <taxon>Bacteria</taxon>
        <taxon>Pseudomonadati</taxon>
        <taxon>Spirochaetota</taxon>
        <taxon>Spirochaetia</taxon>
        <taxon>Spirochaetales</taxon>
        <taxon>Spirochaetaceae</taxon>
        <taxon>Candidatus Thalassospirochaeta</taxon>
    </lineage>
</organism>
<keyword evidence="1" id="KW-1133">Transmembrane helix</keyword>
<feature type="transmembrane region" description="Helical" evidence="1">
    <location>
        <begin position="70"/>
        <end position="89"/>
    </location>
</feature>
<feature type="transmembrane region" description="Helical" evidence="1">
    <location>
        <begin position="38"/>
        <end position="58"/>
    </location>
</feature>
<sequence>MMSQKEENKLKPIFLVLTATLLFSIGAPISKITHSSPMVLTFFRCGSGLTVFIIYGLYTGSCRPFKIKPRLIIGGVLYAATSLSFYTALKFTTAANATILGNTSPFFIAILGFIFLQEKPLKQDWIILSIIMAGIVLCFFSGISFNGSKGDLLALAAGFFFSILAVIIKDAGPEDAIQPLIWGNLIAIIVTVPSLFIPDSVIPGNIPFFIVLGIFQMATPFILYAKGQAKMGTMEASLFKLLEPVAATVWVAILVSEIPSVLSIIGGSLVIAALFFKTFFAYIKTRK</sequence>
<feature type="transmembrane region" description="Helical" evidence="1">
    <location>
        <begin position="152"/>
        <end position="168"/>
    </location>
</feature>
<feature type="domain" description="EamA" evidence="2">
    <location>
        <begin position="149"/>
        <end position="276"/>
    </location>
</feature>
<feature type="domain" description="EamA" evidence="2">
    <location>
        <begin position="11"/>
        <end position="139"/>
    </location>
</feature>
<accession>A0AAJ1MME1</accession>
<gene>
    <name evidence="3" type="ORF">PQJ61_01370</name>
</gene>
<evidence type="ECO:0000256" key="1">
    <source>
        <dbReference type="SAM" id="Phobius"/>
    </source>
</evidence>
<dbReference type="GO" id="GO:0016020">
    <property type="term" value="C:membrane"/>
    <property type="evidence" value="ECO:0007669"/>
    <property type="project" value="InterPro"/>
</dbReference>
<proteinExistence type="predicted"/>
<dbReference type="InterPro" id="IPR037185">
    <property type="entry name" value="EmrE-like"/>
</dbReference>
<feature type="transmembrane region" description="Helical" evidence="1">
    <location>
        <begin position="125"/>
        <end position="146"/>
    </location>
</feature>
<feature type="transmembrane region" description="Helical" evidence="1">
    <location>
        <begin position="180"/>
        <end position="198"/>
    </location>
</feature>
<evidence type="ECO:0000259" key="2">
    <source>
        <dbReference type="Pfam" id="PF00892"/>
    </source>
</evidence>
<evidence type="ECO:0000313" key="4">
    <source>
        <dbReference type="Proteomes" id="UP001221217"/>
    </source>
</evidence>
<feature type="transmembrane region" description="Helical" evidence="1">
    <location>
        <begin position="204"/>
        <end position="225"/>
    </location>
</feature>
<dbReference type="InterPro" id="IPR000620">
    <property type="entry name" value="EamA_dom"/>
</dbReference>
<name>A0AAJ1MME1_9SPIO</name>
<feature type="transmembrane region" description="Helical" evidence="1">
    <location>
        <begin position="261"/>
        <end position="283"/>
    </location>
</feature>
<evidence type="ECO:0000313" key="3">
    <source>
        <dbReference type="EMBL" id="MDC7225394.1"/>
    </source>
</evidence>
<feature type="transmembrane region" description="Helical" evidence="1">
    <location>
        <begin position="237"/>
        <end position="255"/>
    </location>
</feature>
<dbReference type="PANTHER" id="PTHR22911">
    <property type="entry name" value="ACYL-MALONYL CONDENSING ENZYME-RELATED"/>
    <property type="match status" value="1"/>
</dbReference>
<keyword evidence="1" id="KW-0472">Membrane</keyword>
<dbReference type="EMBL" id="JAQQAL010000006">
    <property type="protein sequence ID" value="MDC7225394.1"/>
    <property type="molecule type" value="Genomic_DNA"/>
</dbReference>
<dbReference type="Pfam" id="PF00892">
    <property type="entry name" value="EamA"/>
    <property type="match status" value="2"/>
</dbReference>
<feature type="transmembrane region" description="Helical" evidence="1">
    <location>
        <begin position="95"/>
        <end position="116"/>
    </location>
</feature>
<dbReference type="AlphaFoldDB" id="A0AAJ1MME1"/>
<keyword evidence="1" id="KW-0812">Transmembrane</keyword>
<comment type="caution">
    <text evidence="3">The sequence shown here is derived from an EMBL/GenBank/DDBJ whole genome shotgun (WGS) entry which is preliminary data.</text>
</comment>